<dbReference type="EMBL" id="JAQIZT010000003">
    <property type="protein sequence ID" value="KAJ7002778.1"/>
    <property type="molecule type" value="Genomic_DNA"/>
</dbReference>
<proteinExistence type="predicted"/>
<keyword evidence="1" id="KW-1133">Transmembrane helix</keyword>
<reference evidence="2" key="1">
    <citation type="journal article" date="2023" name="Mol. Ecol. Resour.">
        <title>Chromosome-level genome assembly of a triploid poplar Populus alba 'Berolinensis'.</title>
        <authorList>
            <person name="Chen S."/>
            <person name="Yu Y."/>
            <person name="Wang X."/>
            <person name="Wang S."/>
            <person name="Zhang T."/>
            <person name="Zhou Y."/>
            <person name="He R."/>
            <person name="Meng N."/>
            <person name="Wang Y."/>
            <person name="Liu W."/>
            <person name="Liu Z."/>
            <person name="Liu J."/>
            <person name="Guo Q."/>
            <person name="Huang H."/>
            <person name="Sederoff R.R."/>
            <person name="Wang G."/>
            <person name="Qu G."/>
            <person name="Chen S."/>
        </authorList>
    </citation>
    <scope>NUCLEOTIDE SEQUENCE</scope>
    <source>
        <strain evidence="2">SC-2020</strain>
    </source>
</reference>
<accession>A0AAD6R5W2</accession>
<dbReference type="AlphaFoldDB" id="A0AAD6R5W2"/>
<keyword evidence="1" id="KW-0812">Transmembrane</keyword>
<feature type="transmembrane region" description="Helical" evidence="1">
    <location>
        <begin position="45"/>
        <end position="73"/>
    </location>
</feature>
<protein>
    <submittedName>
        <fullName evidence="2">Uncharacterized protein</fullName>
    </submittedName>
</protein>
<name>A0AAD6R5W2_9ROSI</name>
<dbReference type="Proteomes" id="UP001164929">
    <property type="component" value="Chromosome 3"/>
</dbReference>
<evidence type="ECO:0000256" key="1">
    <source>
        <dbReference type="SAM" id="Phobius"/>
    </source>
</evidence>
<gene>
    <name evidence="2" type="ORF">NC653_008094</name>
</gene>
<evidence type="ECO:0000313" key="3">
    <source>
        <dbReference type="Proteomes" id="UP001164929"/>
    </source>
</evidence>
<feature type="transmembrane region" description="Helical" evidence="1">
    <location>
        <begin position="7"/>
        <end position="25"/>
    </location>
</feature>
<sequence length="82" mass="8344">MGLPLNSILGASKIAGSVSSLLFFISPDSGVEVGSIFATDSGVAAGWVVCTAVAAEFVFVLGVVSSLLLNLMLQPTVWSAQQ</sequence>
<keyword evidence="3" id="KW-1185">Reference proteome</keyword>
<evidence type="ECO:0000313" key="2">
    <source>
        <dbReference type="EMBL" id="KAJ7002778.1"/>
    </source>
</evidence>
<keyword evidence="1" id="KW-0472">Membrane</keyword>
<comment type="caution">
    <text evidence="2">The sequence shown here is derived from an EMBL/GenBank/DDBJ whole genome shotgun (WGS) entry which is preliminary data.</text>
</comment>
<organism evidence="2 3">
    <name type="scientific">Populus alba x Populus x berolinensis</name>
    <dbReference type="NCBI Taxonomy" id="444605"/>
    <lineage>
        <taxon>Eukaryota</taxon>
        <taxon>Viridiplantae</taxon>
        <taxon>Streptophyta</taxon>
        <taxon>Embryophyta</taxon>
        <taxon>Tracheophyta</taxon>
        <taxon>Spermatophyta</taxon>
        <taxon>Magnoliopsida</taxon>
        <taxon>eudicotyledons</taxon>
        <taxon>Gunneridae</taxon>
        <taxon>Pentapetalae</taxon>
        <taxon>rosids</taxon>
        <taxon>fabids</taxon>
        <taxon>Malpighiales</taxon>
        <taxon>Salicaceae</taxon>
        <taxon>Saliceae</taxon>
        <taxon>Populus</taxon>
    </lineage>
</organism>